<reference evidence="1" key="1">
    <citation type="journal article" date="2013" name="Arch. Virol.">
        <title>Striking differences in the biological and molecular properties of onion and garlic isolates of onion yellow dwarf virus.</title>
        <authorList>
            <person name="Celli M.G."/>
            <person name="Torrico A.K."/>
            <person name="Kiehr M."/>
            <person name="Conci V.C."/>
        </authorList>
    </citation>
    <scope>NUCLEOTIDE SEQUENCE</scope>
    <source>
        <strain evidence="1">OYDV-Se</strain>
    </source>
</reference>
<dbReference type="EMBL" id="JX433019">
    <property type="protein sequence ID" value="AFU35737.1"/>
    <property type="molecule type" value="Genomic_RNA"/>
</dbReference>
<proteinExistence type="predicted"/>
<evidence type="ECO:0000313" key="1">
    <source>
        <dbReference type="EMBL" id="AFU35737.1"/>
    </source>
</evidence>
<organism evidence="1">
    <name type="scientific">Onion yellow dwarf virus</name>
    <dbReference type="NCBI Taxonomy" id="43130"/>
    <lineage>
        <taxon>Viruses</taxon>
        <taxon>Riboviria</taxon>
        <taxon>Orthornavirae</taxon>
        <taxon>Pisuviricota</taxon>
        <taxon>Stelpaviricetes</taxon>
        <taxon>Patatavirales</taxon>
        <taxon>Potyviridae</taxon>
        <taxon>Potyvirus</taxon>
        <taxon>Potyvirus cepae</taxon>
    </lineage>
</organism>
<protein>
    <submittedName>
        <fullName evidence="1">PIPO</fullName>
    </submittedName>
</protein>
<accession>K0HG74</accession>
<sequence length="77" mass="9190">MLRRDLSRTMARIKFVGKMLIRMGKAKVYATYLKHCKIERYKCARKQCEELFETVFNVHFDSNKSASFRFLFNNDTG</sequence>
<name>K0HG74_9POTV</name>